<evidence type="ECO:0008006" key="3">
    <source>
        <dbReference type="Google" id="ProtNLM"/>
    </source>
</evidence>
<comment type="caution">
    <text evidence="1">The sequence shown here is derived from an EMBL/GenBank/DDBJ whole genome shotgun (WGS) entry which is preliminary data.</text>
</comment>
<evidence type="ECO:0000313" key="2">
    <source>
        <dbReference type="Proteomes" id="UP000247702"/>
    </source>
</evidence>
<keyword evidence="2" id="KW-1185">Reference proteome</keyword>
<dbReference type="AlphaFoldDB" id="A0A2Z6QGV7"/>
<feature type="non-terminal residue" evidence="1">
    <location>
        <position position="1"/>
    </location>
</feature>
<name>A0A2Z6QGV7_9GLOM</name>
<dbReference type="Proteomes" id="UP000247702">
    <property type="component" value="Unassembled WGS sequence"/>
</dbReference>
<dbReference type="STRING" id="94130.A0A2Z6QGV7"/>
<organism evidence="1 2">
    <name type="scientific">Rhizophagus clarus</name>
    <dbReference type="NCBI Taxonomy" id="94130"/>
    <lineage>
        <taxon>Eukaryota</taxon>
        <taxon>Fungi</taxon>
        <taxon>Fungi incertae sedis</taxon>
        <taxon>Mucoromycota</taxon>
        <taxon>Glomeromycotina</taxon>
        <taxon>Glomeromycetes</taxon>
        <taxon>Glomerales</taxon>
        <taxon>Glomeraceae</taxon>
        <taxon>Rhizophagus</taxon>
    </lineage>
</organism>
<dbReference type="EMBL" id="BEXD01000680">
    <property type="protein sequence ID" value="GBB89410.1"/>
    <property type="molecule type" value="Genomic_DNA"/>
</dbReference>
<protein>
    <recommendedName>
        <fullName evidence="3">Protein kinase domain-containing protein</fullName>
    </recommendedName>
</protein>
<gene>
    <name evidence="1" type="ORF">RclHR1_01610001</name>
</gene>
<reference evidence="1 2" key="1">
    <citation type="submission" date="2017-11" db="EMBL/GenBank/DDBJ databases">
        <title>The genome of Rhizophagus clarus HR1 reveals common genetic basis of auxotrophy among arbuscular mycorrhizal fungi.</title>
        <authorList>
            <person name="Kobayashi Y."/>
        </authorList>
    </citation>
    <scope>NUCLEOTIDE SEQUENCE [LARGE SCALE GENOMIC DNA]</scope>
    <source>
        <strain evidence="1 2">HR1</strain>
    </source>
</reference>
<sequence>LKIQRDVDFHDNIIRCHRITKFKSGVLLWEISSGRPPFYAEGEQYDIGLTLEISHALRETFNVPGIRPTINQIVDWLNAFITKTDVIIENNQSSNEQKLNETSLSTNYSVRKLSQLNQSFEKINIIKIDSMTAVLSKHQTEKDFNFIVDEINELIFLN</sequence>
<evidence type="ECO:0000313" key="1">
    <source>
        <dbReference type="EMBL" id="GBB89410.1"/>
    </source>
</evidence>
<proteinExistence type="predicted"/>
<accession>A0A2Z6QGV7</accession>